<dbReference type="InterPro" id="IPR000086">
    <property type="entry name" value="NUDIX_hydrolase_dom"/>
</dbReference>
<sequence>MSIVTDAKGNVLLDLITITESDLHTIELDAPLTHALIVVKCQGKFLMMFNKWRSSWELPGGVIEPGESARECVVRELLEETNQNASEIAFKGLMKFHLQPSFHGPERMEFGALYYAELSELDPFIENEEAARIILWDAVSDIGTVAIIDHKLLELV</sequence>
<dbReference type="Gene3D" id="3.90.79.10">
    <property type="entry name" value="Nucleoside Triphosphate Pyrophosphohydrolase"/>
    <property type="match status" value="1"/>
</dbReference>
<evidence type="ECO:0000259" key="4">
    <source>
        <dbReference type="PROSITE" id="PS51462"/>
    </source>
</evidence>
<evidence type="ECO:0000256" key="1">
    <source>
        <dbReference type="ARBA" id="ARBA00001946"/>
    </source>
</evidence>
<evidence type="ECO:0000313" key="6">
    <source>
        <dbReference type="Proteomes" id="UP000246635"/>
    </source>
</evidence>
<dbReference type="PANTHER" id="PTHR43046">
    <property type="entry name" value="GDP-MANNOSE MANNOSYL HYDROLASE"/>
    <property type="match status" value="1"/>
</dbReference>
<dbReference type="RefSeq" id="WP_174812687.1">
    <property type="nucleotide sequence ID" value="NZ_CP054612.1"/>
</dbReference>
<comment type="cofactor">
    <cofactor evidence="1">
        <name>Mg(2+)</name>
        <dbReference type="ChEBI" id="CHEBI:18420"/>
    </cofactor>
</comment>
<organism evidence="5 6">
    <name type="scientific">Paenibacillus cellulosilyticus</name>
    <dbReference type="NCBI Taxonomy" id="375489"/>
    <lineage>
        <taxon>Bacteria</taxon>
        <taxon>Bacillati</taxon>
        <taxon>Bacillota</taxon>
        <taxon>Bacilli</taxon>
        <taxon>Bacillales</taxon>
        <taxon>Paenibacillaceae</taxon>
        <taxon>Paenibacillus</taxon>
    </lineage>
</organism>
<dbReference type="PROSITE" id="PS00893">
    <property type="entry name" value="NUDIX_BOX"/>
    <property type="match status" value="1"/>
</dbReference>
<dbReference type="GO" id="GO:0016787">
    <property type="term" value="F:hydrolase activity"/>
    <property type="evidence" value="ECO:0007669"/>
    <property type="project" value="UniProtKB-KW"/>
</dbReference>
<dbReference type="EMBL" id="QGTQ01000006">
    <property type="protein sequence ID" value="PWW04764.1"/>
    <property type="molecule type" value="Genomic_DNA"/>
</dbReference>
<dbReference type="InterPro" id="IPR020084">
    <property type="entry name" value="NUDIX_hydrolase_CS"/>
</dbReference>
<evidence type="ECO:0000313" key="5">
    <source>
        <dbReference type="EMBL" id="PWW04764.1"/>
    </source>
</evidence>
<dbReference type="InterPro" id="IPR015797">
    <property type="entry name" value="NUDIX_hydrolase-like_dom_sf"/>
</dbReference>
<feature type="domain" description="Nudix hydrolase" evidence="4">
    <location>
        <begin position="28"/>
        <end position="156"/>
    </location>
</feature>
<dbReference type="PANTHER" id="PTHR43046:SF14">
    <property type="entry name" value="MUTT_NUDIX FAMILY PROTEIN"/>
    <property type="match status" value="1"/>
</dbReference>
<keyword evidence="6" id="KW-1185">Reference proteome</keyword>
<comment type="caution">
    <text evidence="5">The sequence shown here is derived from an EMBL/GenBank/DDBJ whole genome shotgun (WGS) entry which is preliminary data.</text>
</comment>
<dbReference type="AlphaFoldDB" id="A0A2V2YVW1"/>
<accession>A0A2V2YVW1</accession>
<proteinExistence type="inferred from homology"/>
<gene>
    <name evidence="5" type="ORF">DFQ01_10646</name>
</gene>
<dbReference type="Pfam" id="PF00293">
    <property type="entry name" value="NUDIX"/>
    <property type="match status" value="1"/>
</dbReference>
<name>A0A2V2YVW1_9BACL</name>
<evidence type="ECO:0000256" key="3">
    <source>
        <dbReference type="RuleBase" id="RU003476"/>
    </source>
</evidence>
<keyword evidence="2 3" id="KW-0378">Hydrolase</keyword>
<dbReference type="PRINTS" id="PR00502">
    <property type="entry name" value="NUDIXFAMILY"/>
</dbReference>
<dbReference type="Proteomes" id="UP000246635">
    <property type="component" value="Unassembled WGS sequence"/>
</dbReference>
<evidence type="ECO:0000256" key="2">
    <source>
        <dbReference type="ARBA" id="ARBA00022801"/>
    </source>
</evidence>
<dbReference type="InterPro" id="IPR020476">
    <property type="entry name" value="Nudix_hydrolase"/>
</dbReference>
<dbReference type="SUPFAM" id="SSF55811">
    <property type="entry name" value="Nudix"/>
    <property type="match status" value="1"/>
</dbReference>
<protein>
    <submittedName>
        <fullName evidence="5">8-oxo-dGTP diphosphatase</fullName>
    </submittedName>
</protein>
<dbReference type="PROSITE" id="PS51462">
    <property type="entry name" value="NUDIX"/>
    <property type="match status" value="1"/>
</dbReference>
<reference evidence="5 6" key="1">
    <citation type="submission" date="2018-05" db="EMBL/GenBank/DDBJ databases">
        <title>Genomic Encyclopedia of Type Strains, Phase III (KMG-III): the genomes of soil and plant-associated and newly described type strains.</title>
        <authorList>
            <person name="Whitman W."/>
        </authorList>
    </citation>
    <scope>NUCLEOTIDE SEQUENCE [LARGE SCALE GENOMIC DNA]</scope>
    <source>
        <strain evidence="5 6">CECT 5696</strain>
    </source>
</reference>
<comment type="similarity">
    <text evidence="3">Belongs to the Nudix hydrolase family.</text>
</comment>